<reference evidence="2 3" key="1">
    <citation type="submission" date="2018-04" db="EMBL/GenBank/DDBJ databases">
        <title>Massilia violaceinigra sp. nov., a novel purple-pigmented bacterium isolated from Tianshan glacier, Xinjiang, China.</title>
        <authorList>
            <person name="Wang H."/>
        </authorList>
    </citation>
    <scope>NUCLEOTIDE SEQUENCE [LARGE SCALE GENOMIC DNA]</scope>
    <source>
        <strain evidence="2 3">B448-2</strain>
    </source>
</reference>
<accession>A0A2U2I5Q0</accession>
<dbReference type="InterPro" id="IPR019060">
    <property type="entry name" value="DUF2382"/>
</dbReference>
<evidence type="ECO:0000313" key="3">
    <source>
        <dbReference type="Proteomes" id="UP000241421"/>
    </source>
</evidence>
<proteinExistence type="predicted"/>
<keyword evidence="3" id="KW-1185">Reference proteome</keyword>
<evidence type="ECO:0000259" key="1">
    <source>
        <dbReference type="Pfam" id="PF09557"/>
    </source>
</evidence>
<evidence type="ECO:0000313" key="2">
    <source>
        <dbReference type="EMBL" id="PWF54979.1"/>
    </source>
</evidence>
<feature type="domain" description="DUF2382" evidence="1">
    <location>
        <begin position="2"/>
        <end position="110"/>
    </location>
</feature>
<dbReference type="EMBL" id="PXWF02000055">
    <property type="protein sequence ID" value="PWF54979.1"/>
    <property type="molecule type" value="Genomic_DNA"/>
</dbReference>
<name>A0A2U2I5Q0_9BURK</name>
<protein>
    <submittedName>
        <fullName evidence="2">DUF2382 domain-containing protein</fullName>
    </submittedName>
</protein>
<gene>
    <name evidence="2" type="ORF">C7C56_004245</name>
</gene>
<organism evidence="2 3">
    <name type="scientific">Massilia glaciei</name>
    <dbReference type="NCBI Taxonomy" id="1524097"/>
    <lineage>
        <taxon>Bacteria</taxon>
        <taxon>Pseudomonadati</taxon>
        <taxon>Pseudomonadota</taxon>
        <taxon>Betaproteobacteria</taxon>
        <taxon>Burkholderiales</taxon>
        <taxon>Oxalobacteraceae</taxon>
        <taxon>Telluria group</taxon>
        <taxon>Massilia</taxon>
    </lineage>
</organism>
<sequence>MQQEELHLGTRVVDTGRGVRVHKKVTEHPHPIDQTLLHDELEVTRVEVGQIVAPADAPAPRYEGDTYIVPVLEEILVVEKRVRIKEELHITRVRRPVRHADTVFLKSEELIVERFDEATDVSRK</sequence>
<dbReference type="Pfam" id="PF09557">
    <property type="entry name" value="DUF2382"/>
    <property type="match status" value="1"/>
</dbReference>
<comment type="caution">
    <text evidence="2">The sequence shown here is derived from an EMBL/GenBank/DDBJ whole genome shotgun (WGS) entry which is preliminary data.</text>
</comment>
<dbReference type="OrthoDB" id="8757728at2"/>
<dbReference type="AlphaFoldDB" id="A0A2U2I5Q0"/>
<dbReference type="Proteomes" id="UP000241421">
    <property type="component" value="Unassembled WGS sequence"/>
</dbReference>